<evidence type="ECO:0000313" key="3">
    <source>
        <dbReference type="EMBL" id="TQL98854.1"/>
    </source>
</evidence>
<organism evidence="3 4">
    <name type="scientific">Actinoallomurus bryophytorum</name>
    <dbReference type="NCBI Taxonomy" id="1490222"/>
    <lineage>
        <taxon>Bacteria</taxon>
        <taxon>Bacillati</taxon>
        <taxon>Actinomycetota</taxon>
        <taxon>Actinomycetes</taxon>
        <taxon>Streptosporangiales</taxon>
        <taxon>Thermomonosporaceae</taxon>
        <taxon>Actinoallomurus</taxon>
    </lineage>
</organism>
<proteinExistence type="predicted"/>
<comment type="caution">
    <text evidence="3">The sequence shown here is derived from an EMBL/GenBank/DDBJ whole genome shotgun (WGS) entry which is preliminary data.</text>
</comment>
<dbReference type="Proteomes" id="UP000316096">
    <property type="component" value="Unassembled WGS sequence"/>
</dbReference>
<gene>
    <name evidence="3" type="ORF">FB559_4488</name>
</gene>
<feature type="compositionally biased region" description="Low complexity" evidence="1">
    <location>
        <begin position="56"/>
        <end position="70"/>
    </location>
</feature>
<evidence type="ECO:0000256" key="1">
    <source>
        <dbReference type="SAM" id="MobiDB-lite"/>
    </source>
</evidence>
<evidence type="ECO:0000313" key="4">
    <source>
        <dbReference type="Proteomes" id="UP000316096"/>
    </source>
</evidence>
<dbReference type="RefSeq" id="WP_141957408.1">
    <property type="nucleotide sequence ID" value="NZ_VFOZ01000001.1"/>
</dbReference>
<dbReference type="PROSITE" id="PS50937">
    <property type="entry name" value="HTH_MERR_2"/>
    <property type="match status" value="1"/>
</dbReference>
<dbReference type="InterPro" id="IPR009061">
    <property type="entry name" value="DNA-bd_dom_put_sf"/>
</dbReference>
<dbReference type="OrthoDB" id="3393149at2"/>
<dbReference type="GO" id="GO:0003677">
    <property type="term" value="F:DNA binding"/>
    <property type="evidence" value="ECO:0007669"/>
    <property type="project" value="InterPro"/>
</dbReference>
<feature type="domain" description="HTH merR-type" evidence="2">
    <location>
        <begin position="5"/>
        <end position="49"/>
    </location>
</feature>
<sequence length="76" mass="8366">MQEDLLRPREVAAIFGVRTPTIARWAREGRLTPLRTPGGHRRYSRAAVRDVLTADRAAAGRARRTAGPTGLESQVT</sequence>
<dbReference type="InterPro" id="IPR010093">
    <property type="entry name" value="SinI_DNA-bd"/>
</dbReference>
<evidence type="ECO:0000259" key="2">
    <source>
        <dbReference type="PROSITE" id="PS50937"/>
    </source>
</evidence>
<dbReference type="SUPFAM" id="SSF46955">
    <property type="entry name" value="Putative DNA-binding domain"/>
    <property type="match status" value="1"/>
</dbReference>
<dbReference type="AlphaFoldDB" id="A0A543CP22"/>
<dbReference type="GO" id="GO:0006355">
    <property type="term" value="P:regulation of DNA-templated transcription"/>
    <property type="evidence" value="ECO:0007669"/>
    <property type="project" value="InterPro"/>
</dbReference>
<dbReference type="InterPro" id="IPR000551">
    <property type="entry name" value="MerR-type_HTH_dom"/>
</dbReference>
<accession>A0A543CP22</accession>
<keyword evidence="4" id="KW-1185">Reference proteome</keyword>
<dbReference type="CDD" id="cd04762">
    <property type="entry name" value="HTH_MerR-trunc"/>
    <property type="match status" value="1"/>
</dbReference>
<feature type="region of interest" description="Disordered" evidence="1">
    <location>
        <begin position="56"/>
        <end position="76"/>
    </location>
</feature>
<name>A0A543CP22_9ACTN</name>
<dbReference type="InterPro" id="IPR041657">
    <property type="entry name" value="HTH_17"/>
</dbReference>
<reference evidence="3 4" key="1">
    <citation type="submission" date="2019-06" db="EMBL/GenBank/DDBJ databases">
        <title>Sequencing the genomes of 1000 actinobacteria strains.</title>
        <authorList>
            <person name="Klenk H.-P."/>
        </authorList>
    </citation>
    <scope>NUCLEOTIDE SEQUENCE [LARGE SCALE GENOMIC DNA]</scope>
    <source>
        <strain evidence="3 4">DSM 102200</strain>
    </source>
</reference>
<dbReference type="EMBL" id="VFOZ01000001">
    <property type="protein sequence ID" value="TQL98854.1"/>
    <property type="molecule type" value="Genomic_DNA"/>
</dbReference>
<protein>
    <submittedName>
        <fullName evidence="3">Excisionase family DNA binding protein</fullName>
    </submittedName>
</protein>
<dbReference type="Pfam" id="PF12728">
    <property type="entry name" value="HTH_17"/>
    <property type="match status" value="1"/>
</dbReference>
<dbReference type="NCBIfam" id="TIGR01764">
    <property type="entry name" value="excise"/>
    <property type="match status" value="1"/>
</dbReference>
<dbReference type="Gene3D" id="1.10.1660.10">
    <property type="match status" value="1"/>
</dbReference>